<organism evidence="1 2">
    <name type="scientific">Pseudarthrobacter niigatensis</name>
    <dbReference type="NCBI Taxonomy" id="369935"/>
    <lineage>
        <taxon>Bacteria</taxon>
        <taxon>Bacillati</taxon>
        <taxon>Actinomycetota</taxon>
        <taxon>Actinomycetes</taxon>
        <taxon>Micrococcales</taxon>
        <taxon>Micrococcaceae</taxon>
        <taxon>Pseudarthrobacter</taxon>
    </lineage>
</organism>
<dbReference type="Proteomes" id="UP001239267">
    <property type="component" value="Unassembled WGS sequence"/>
</dbReference>
<evidence type="ECO:0000313" key="1">
    <source>
        <dbReference type="EMBL" id="MDQ0144747.1"/>
    </source>
</evidence>
<dbReference type="RefSeq" id="WP_307357060.1">
    <property type="nucleotide sequence ID" value="NZ_JAUSTB010000001.1"/>
</dbReference>
<dbReference type="AlphaFoldDB" id="A0AAJ1WE93"/>
<sequence length="222" mass="25107">MTTSSFLFQDRSWRTIVIPWGTDFNSRLRSAVADAPPEIANPAIPSELDRYRITNDSSLSLLDSRQVEPNDLLPFHICATAFHSWARAEEELLDYQRQWIKHPETTLEYRLVDNYLYALTCVYQFNLANLSLVDESSDFSMLQGALSSIQMVRGVLQQAIPFEASLIDDLNGFPCPTEQVRNALERPTATHAAKTSIPPLSPFARLHQSAYPLHRPAFPLDG</sequence>
<reference evidence="1 2" key="1">
    <citation type="submission" date="2023-07" db="EMBL/GenBank/DDBJ databases">
        <title>Sorghum-associated microbial communities from plants grown in Nebraska, USA.</title>
        <authorList>
            <person name="Schachtman D."/>
        </authorList>
    </citation>
    <scope>NUCLEOTIDE SEQUENCE [LARGE SCALE GENOMIC DNA]</scope>
    <source>
        <strain evidence="1 2">DS1001</strain>
    </source>
</reference>
<dbReference type="EMBL" id="JAUSTB010000001">
    <property type="protein sequence ID" value="MDQ0144747.1"/>
    <property type="molecule type" value="Genomic_DNA"/>
</dbReference>
<proteinExistence type="predicted"/>
<comment type="caution">
    <text evidence="1">The sequence shown here is derived from an EMBL/GenBank/DDBJ whole genome shotgun (WGS) entry which is preliminary data.</text>
</comment>
<keyword evidence="2" id="KW-1185">Reference proteome</keyword>
<gene>
    <name evidence="1" type="ORF">J2T23_000621</name>
</gene>
<name>A0AAJ1WE93_9MICC</name>
<protein>
    <submittedName>
        <fullName evidence="1">Uncharacterized protein</fullName>
    </submittedName>
</protein>
<evidence type="ECO:0000313" key="2">
    <source>
        <dbReference type="Proteomes" id="UP001239267"/>
    </source>
</evidence>
<accession>A0AAJ1WE93</accession>